<accession>A0A5C6ACJ7</accession>
<dbReference type="AlphaFoldDB" id="A0A5C6ACJ7"/>
<organism evidence="2 3">
    <name type="scientific">Botrimarina colliarenosi</name>
    <dbReference type="NCBI Taxonomy" id="2528001"/>
    <lineage>
        <taxon>Bacteria</taxon>
        <taxon>Pseudomonadati</taxon>
        <taxon>Planctomycetota</taxon>
        <taxon>Planctomycetia</taxon>
        <taxon>Pirellulales</taxon>
        <taxon>Lacipirellulaceae</taxon>
        <taxon>Botrimarina</taxon>
    </lineage>
</organism>
<evidence type="ECO:0000313" key="2">
    <source>
        <dbReference type="EMBL" id="TWT96875.1"/>
    </source>
</evidence>
<reference evidence="2 3" key="1">
    <citation type="submission" date="2019-02" db="EMBL/GenBank/DDBJ databases">
        <title>Deep-cultivation of Planctomycetes and their phenomic and genomic characterization uncovers novel biology.</title>
        <authorList>
            <person name="Wiegand S."/>
            <person name="Jogler M."/>
            <person name="Boedeker C."/>
            <person name="Pinto D."/>
            <person name="Vollmers J."/>
            <person name="Rivas-Marin E."/>
            <person name="Kohn T."/>
            <person name="Peeters S.H."/>
            <person name="Heuer A."/>
            <person name="Rast P."/>
            <person name="Oberbeckmann S."/>
            <person name="Bunk B."/>
            <person name="Jeske O."/>
            <person name="Meyerdierks A."/>
            <person name="Storesund J.E."/>
            <person name="Kallscheuer N."/>
            <person name="Luecker S."/>
            <person name="Lage O.M."/>
            <person name="Pohl T."/>
            <person name="Merkel B.J."/>
            <person name="Hornburger P."/>
            <person name="Mueller R.-W."/>
            <person name="Bruemmer F."/>
            <person name="Labrenz M."/>
            <person name="Spormann A.M."/>
            <person name="Op Den Camp H."/>
            <person name="Overmann J."/>
            <person name="Amann R."/>
            <person name="Jetten M.S.M."/>
            <person name="Mascher T."/>
            <person name="Medema M.H."/>
            <person name="Devos D.P."/>
            <person name="Kaster A.-K."/>
            <person name="Ovreas L."/>
            <person name="Rohde M."/>
            <person name="Galperin M.Y."/>
            <person name="Jogler C."/>
        </authorList>
    </citation>
    <scope>NUCLEOTIDE SEQUENCE [LARGE SCALE GENOMIC DNA]</scope>
    <source>
        <strain evidence="2 3">Pla108</strain>
    </source>
</reference>
<gene>
    <name evidence="2" type="ORF">Pla108_26500</name>
</gene>
<sequence length="353" mass="38304">MLTAAAPSFGAPATAGDGWRARGTTARSVRVAKPTPPAIRQVAYEDDIAGPSLRTAGRMPHHSFYDGEYRVAQQNADDAFGDSLKESFERPFGVEETGRPADGGRFDPAADEADRLFDDMPAEEPAPAEPEPAYEEPVFDEPAYESDEATQRRAGSLFDDEPRTTAEEIGAGVPANAEPDATTRNEGTGRFSQDRGEAMQSCSEGLAELKASRLASIDLSIRVTGSEGEDFPYVCSLDDGSVFAPRQWCDVTYMWKASGLCHKPLYFEDVHLERYGHSWGPFVQPLVSGAHFFGSIPVLPYKMGLQAPNECVYTLGYYRPGDCAPYLLDPIPFTWRAALFQAGATVGVAAILP</sequence>
<protein>
    <submittedName>
        <fullName evidence="2">Uncharacterized protein</fullName>
    </submittedName>
</protein>
<name>A0A5C6ACJ7_9BACT</name>
<dbReference type="Proteomes" id="UP000317421">
    <property type="component" value="Unassembled WGS sequence"/>
</dbReference>
<keyword evidence="3" id="KW-1185">Reference proteome</keyword>
<feature type="region of interest" description="Disordered" evidence="1">
    <location>
        <begin position="1"/>
        <end position="34"/>
    </location>
</feature>
<proteinExistence type="predicted"/>
<feature type="compositionally biased region" description="Low complexity" evidence="1">
    <location>
        <begin position="1"/>
        <end position="16"/>
    </location>
</feature>
<evidence type="ECO:0000256" key="1">
    <source>
        <dbReference type="SAM" id="MobiDB-lite"/>
    </source>
</evidence>
<dbReference type="EMBL" id="SJPR01000003">
    <property type="protein sequence ID" value="TWT96875.1"/>
    <property type="molecule type" value="Genomic_DNA"/>
</dbReference>
<feature type="region of interest" description="Disordered" evidence="1">
    <location>
        <begin position="145"/>
        <end position="202"/>
    </location>
</feature>
<comment type="caution">
    <text evidence="2">The sequence shown here is derived from an EMBL/GenBank/DDBJ whole genome shotgun (WGS) entry which is preliminary data.</text>
</comment>
<evidence type="ECO:0000313" key="3">
    <source>
        <dbReference type="Proteomes" id="UP000317421"/>
    </source>
</evidence>